<dbReference type="GO" id="GO:0004862">
    <property type="term" value="F:cAMP-dependent protein kinase inhibitor activity"/>
    <property type="evidence" value="ECO:0007669"/>
    <property type="project" value="TreeGrafter"/>
</dbReference>
<dbReference type="PATRIC" id="fig|28087.4.peg.1007"/>
<feature type="transmembrane region" description="Helical" evidence="1">
    <location>
        <begin position="162"/>
        <end position="185"/>
    </location>
</feature>
<comment type="caution">
    <text evidence="3">The sequence shown here is derived from an EMBL/GenBank/DDBJ whole genome shotgun (WGS) entry which is preliminary data.</text>
</comment>
<dbReference type="InterPro" id="IPR018490">
    <property type="entry name" value="cNMP-bd_dom_sf"/>
</dbReference>
<dbReference type="Proteomes" id="UP000054621">
    <property type="component" value="Unassembled WGS sequence"/>
</dbReference>
<keyword evidence="1" id="KW-1133">Transmembrane helix</keyword>
<dbReference type="eggNOG" id="COG0664">
    <property type="taxonomic scope" value="Bacteria"/>
</dbReference>
<evidence type="ECO:0000256" key="1">
    <source>
        <dbReference type="SAM" id="Phobius"/>
    </source>
</evidence>
<evidence type="ECO:0000313" key="4">
    <source>
        <dbReference type="Proteomes" id="UP000054621"/>
    </source>
</evidence>
<dbReference type="GO" id="GO:0030552">
    <property type="term" value="F:cAMP binding"/>
    <property type="evidence" value="ECO:0007669"/>
    <property type="project" value="TreeGrafter"/>
</dbReference>
<dbReference type="Gene3D" id="2.60.120.10">
    <property type="entry name" value="Jelly Rolls"/>
    <property type="match status" value="1"/>
</dbReference>
<dbReference type="CDD" id="cd00038">
    <property type="entry name" value="CAP_ED"/>
    <property type="match status" value="1"/>
</dbReference>
<dbReference type="PANTHER" id="PTHR11635:SF152">
    <property type="entry name" value="CAMP-DEPENDENT PROTEIN KINASE TYPE I REGULATORY SUBUNIT-RELATED"/>
    <property type="match status" value="1"/>
</dbReference>
<dbReference type="GO" id="GO:0005829">
    <property type="term" value="C:cytosol"/>
    <property type="evidence" value="ECO:0007669"/>
    <property type="project" value="TreeGrafter"/>
</dbReference>
<keyword evidence="1" id="KW-0812">Transmembrane</keyword>
<name>A0A0W0YN69_9GAMM</name>
<dbReference type="PANTHER" id="PTHR11635">
    <property type="entry name" value="CAMP-DEPENDENT PROTEIN KINASE REGULATORY CHAIN"/>
    <property type="match status" value="1"/>
</dbReference>
<dbReference type="InterPro" id="IPR050503">
    <property type="entry name" value="cAMP-dep_PK_reg_su-like"/>
</dbReference>
<dbReference type="SMART" id="SM00100">
    <property type="entry name" value="cNMP"/>
    <property type="match status" value="1"/>
</dbReference>
<organism evidence="3 4">
    <name type="scientific">Legionella sainthelensi</name>
    <dbReference type="NCBI Taxonomy" id="28087"/>
    <lineage>
        <taxon>Bacteria</taxon>
        <taxon>Pseudomonadati</taxon>
        <taxon>Pseudomonadota</taxon>
        <taxon>Gammaproteobacteria</taxon>
        <taxon>Legionellales</taxon>
        <taxon>Legionellaceae</taxon>
        <taxon>Legionella</taxon>
    </lineage>
</organism>
<gene>
    <name evidence="3" type="ORF">Lsai_0943</name>
</gene>
<dbReference type="PROSITE" id="PS50042">
    <property type="entry name" value="CNMP_BINDING_3"/>
    <property type="match status" value="1"/>
</dbReference>
<reference evidence="3 4" key="1">
    <citation type="submission" date="2015-11" db="EMBL/GenBank/DDBJ databases">
        <title>Genomic analysis of 38 Legionella species identifies large and diverse effector repertoires.</title>
        <authorList>
            <person name="Burstein D."/>
            <person name="Amaro F."/>
            <person name="Zusman T."/>
            <person name="Lifshitz Z."/>
            <person name="Cohen O."/>
            <person name="Gilbert J.A."/>
            <person name="Pupko T."/>
            <person name="Shuman H.A."/>
            <person name="Segal G."/>
        </authorList>
    </citation>
    <scope>NUCLEOTIDE SEQUENCE [LARGE SCALE GENOMIC DNA]</scope>
    <source>
        <strain evidence="3 4">Mt.St.Helens-4</strain>
    </source>
</reference>
<feature type="domain" description="Cyclic nucleotide-binding" evidence="2">
    <location>
        <begin position="17"/>
        <end position="110"/>
    </location>
</feature>
<dbReference type="EMBL" id="LNYV01000013">
    <property type="protein sequence ID" value="KTD58336.1"/>
    <property type="molecule type" value="Genomic_DNA"/>
</dbReference>
<dbReference type="GO" id="GO:0005952">
    <property type="term" value="C:cAMP-dependent protein kinase complex"/>
    <property type="evidence" value="ECO:0007669"/>
    <property type="project" value="InterPro"/>
</dbReference>
<dbReference type="InterPro" id="IPR000595">
    <property type="entry name" value="cNMP-bd_dom"/>
</dbReference>
<accession>A0A0W0YN69</accession>
<dbReference type="RefSeq" id="WP_027272511.1">
    <property type="nucleotide sequence ID" value="NZ_CAAAJE010000002.1"/>
</dbReference>
<protein>
    <submittedName>
        <fullName evidence="3">cNMP-binding protein</fullName>
    </submittedName>
</protein>
<proteinExistence type="predicted"/>
<dbReference type="STRING" id="28087.Lsai_0943"/>
<dbReference type="OrthoDB" id="5637002at2"/>
<sequence>MSDFSEQEKNILRNSPLLKHLSERNYQLFMAISSRATFGKGDLLLKEGEISDDFFIIISGTVGLYKKEDENSDPEFIETLATGETIDEMRAIQNRTCALTVIATESVVVLHTSISQLHALENQRCHKAIVEAIIKIISDRLFHSNETILNKIHEQKRKSKQLLFSLFTMLVLIIFLCELGIGLYYTLNPMDFCNWISALPAESAKVSL</sequence>
<dbReference type="GO" id="GO:0034236">
    <property type="term" value="F:protein kinase A catalytic subunit binding"/>
    <property type="evidence" value="ECO:0007669"/>
    <property type="project" value="TreeGrafter"/>
</dbReference>
<dbReference type="Pfam" id="PF00027">
    <property type="entry name" value="cNMP_binding"/>
    <property type="match status" value="1"/>
</dbReference>
<keyword evidence="1" id="KW-0472">Membrane</keyword>
<evidence type="ECO:0000313" key="3">
    <source>
        <dbReference type="EMBL" id="KTD58336.1"/>
    </source>
</evidence>
<dbReference type="AlphaFoldDB" id="A0A0W0YN69"/>
<evidence type="ECO:0000259" key="2">
    <source>
        <dbReference type="PROSITE" id="PS50042"/>
    </source>
</evidence>
<dbReference type="SUPFAM" id="SSF51206">
    <property type="entry name" value="cAMP-binding domain-like"/>
    <property type="match status" value="1"/>
</dbReference>
<dbReference type="InterPro" id="IPR014710">
    <property type="entry name" value="RmlC-like_jellyroll"/>
</dbReference>